<dbReference type="EMBL" id="CM042015">
    <property type="protein sequence ID" value="KAI3711203.1"/>
    <property type="molecule type" value="Genomic_DNA"/>
</dbReference>
<reference evidence="2" key="1">
    <citation type="journal article" date="2022" name="Mol. Ecol. Resour.">
        <title>The genomes of chicory, endive, great burdock and yacon provide insights into Asteraceae palaeo-polyploidization history and plant inulin production.</title>
        <authorList>
            <person name="Fan W."/>
            <person name="Wang S."/>
            <person name="Wang H."/>
            <person name="Wang A."/>
            <person name="Jiang F."/>
            <person name="Liu H."/>
            <person name="Zhao H."/>
            <person name="Xu D."/>
            <person name="Zhang Y."/>
        </authorList>
    </citation>
    <scope>NUCLEOTIDE SEQUENCE [LARGE SCALE GENOMIC DNA]</scope>
    <source>
        <strain evidence="2">cv. Punajuju</strain>
    </source>
</reference>
<dbReference type="Proteomes" id="UP001055811">
    <property type="component" value="Linkage Group LG07"/>
</dbReference>
<accession>A0ACB9ANB4</accession>
<reference evidence="1 2" key="2">
    <citation type="journal article" date="2022" name="Mol. Ecol. Resour.">
        <title>The genomes of chicory, endive, great burdock and yacon provide insights into Asteraceae paleo-polyploidization history and plant inulin production.</title>
        <authorList>
            <person name="Fan W."/>
            <person name="Wang S."/>
            <person name="Wang H."/>
            <person name="Wang A."/>
            <person name="Jiang F."/>
            <person name="Liu H."/>
            <person name="Zhao H."/>
            <person name="Xu D."/>
            <person name="Zhang Y."/>
        </authorList>
    </citation>
    <scope>NUCLEOTIDE SEQUENCE [LARGE SCALE GENOMIC DNA]</scope>
    <source>
        <strain evidence="2">cv. Punajuju</strain>
        <tissue evidence="1">Leaves</tissue>
    </source>
</reference>
<proteinExistence type="predicted"/>
<organism evidence="1 2">
    <name type="scientific">Cichorium intybus</name>
    <name type="common">Chicory</name>
    <dbReference type="NCBI Taxonomy" id="13427"/>
    <lineage>
        <taxon>Eukaryota</taxon>
        <taxon>Viridiplantae</taxon>
        <taxon>Streptophyta</taxon>
        <taxon>Embryophyta</taxon>
        <taxon>Tracheophyta</taxon>
        <taxon>Spermatophyta</taxon>
        <taxon>Magnoliopsida</taxon>
        <taxon>eudicotyledons</taxon>
        <taxon>Gunneridae</taxon>
        <taxon>Pentapetalae</taxon>
        <taxon>asterids</taxon>
        <taxon>campanulids</taxon>
        <taxon>Asterales</taxon>
        <taxon>Asteraceae</taxon>
        <taxon>Cichorioideae</taxon>
        <taxon>Cichorieae</taxon>
        <taxon>Cichoriinae</taxon>
        <taxon>Cichorium</taxon>
    </lineage>
</organism>
<name>A0ACB9ANB4_CICIN</name>
<evidence type="ECO:0000313" key="1">
    <source>
        <dbReference type="EMBL" id="KAI3711203.1"/>
    </source>
</evidence>
<comment type="caution">
    <text evidence="1">The sequence shown here is derived from an EMBL/GenBank/DDBJ whole genome shotgun (WGS) entry which is preliminary data.</text>
</comment>
<keyword evidence="2" id="KW-1185">Reference proteome</keyword>
<protein>
    <submittedName>
        <fullName evidence="1">Uncharacterized protein</fullName>
    </submittedName>
</protein>
<sequence>MLDNNQITGKAVMLDEIINYVQSLQQHVEFLSMKLATVNPEMNIDIDRLVFKDILHSRGSTSNPAFGFCPSSHSYPHGSLPSTAPIILFEEIFWSDEGWKRD</sequence>
<gene>
    <name evidence="1" type="ORF">L2E82_41109</name>
</gene>
<evidence type="ECO:0000313" key="2">
    <source>
        <dbReference type="Proteomes" id="UP001055811"/>
    </source>
</evidence>